<evidence type="ECO:0000313" key="3">
    <source>
        <dbReference type="Proteomes" id="UP000535491"/>
    </source>
</evidence>
<keyword evidence="3" id="KW-1185">Reference proteome</keyword>
<dbReference type="CDD" id="cd21809">
    <property type="entry name" value="ABC-2_lan_permease-like"/>
    <property type="match status" value="1"/>
</dbReference>
<name>A0A7W2A6W0_9BACL</name>
<dbReference type="RefSeq" id="WP_181751089.1">
    <property type="nucleotide sequence ID" value="NZ_JACEIQ010000004.1"/>
</dbReference>
<protein>
    <submittedName>
        <fullName evidence="2">ABC transporter permease</fullName>
    </submittedName>
</protein>
<keyword evidence="1" id="KW-1133">Transmembrane helix</keyword>
<dbReference type="PANTHER" id="PTHR37305">
    <property type="entry name" value="INTEGRAL MEMBRANE PROTEIN-RELATED"/>
    <property type="match status" value="1"/>
</dbReference>
<accession>A0A7W2A6W0</accession>
<dbReference type="Proteomes" id="UP000535491">
    <property type="component" value="Unassembled WGS sequence"/>
</dbReference>
<dbReference type="AlphaFoldDB" id="A0A7W2A6W0"/>
<proteinExistence type="predicted"/>
<dbReference type="EMBL" id="JACEIQ010000004">
    <property type="protein sequence ID" value="MBA4493846.1"/>
    <property type="molecule type" value="Genomic_DNA"/>
</dbReference>
<gene>
    <name evidence="2" type="ORF">H1191_05945</name>
</gene>
<feature type="transmembrane region" description="Helical" evidence="1">
    <location>
        <begin position="216"/>
        <end position="235"/>
    </location>
</feature>
<sequence length="241" mass="27276">MMLRILTADWIKIRRTWVIWLTLLGPVCTVLVQVLNYGVRMDYLLPQGWNGLMFWVQALLFFTLMLGSAILAAMSSAHEHDARAWKQTFALPVSRFQFFAGKFIWLVICLAVAVTLTIAGVGLFGMIIGLPDPVPWKQLTQLILYPYLALFPFLALQLWLSMIIKNQALPVAIGIAGTVFAPFSSSQAHQHLHWLIWSYPYNASPLSEVYQEPEQWVWMGAAVGLLFLIAGAIHFSRKEVQ</sequence>
<evidence type="ECO:0000256" key="1">
    <source>
        <dbReference type="SAM" id="Phobius"/>
    </source>
</evidence>
<dbReference type="PANTHER" id="PTHR37305:SF1">
    <property type="entry name" value="MEMBRANE PROTEIN"/>
    <property type="match status" value="1"/>
</dbReference>
<dbReference type="Pfam" id="PF12730">
    <property type="entry name" value="ABC2_membrane_4"/>
    <property type="match status" value="1"/>
</dbReference>
<evidence type="ECO:0000313" key="2">
    <source>
        <dbReference type="EMBL" id="MBA4493846.1"/>
    </source>
</evidence>
<comment type="caution">
    <text evidence="2">The sequence shown here is derived from an EMBL/GenBank/DDBJ whole genome shotgun (WGS) entry which is preliminary data.</text>
</comment>
<keyword evidence="1" id="KW-0472">Membrane</keyword>
<feature type="transmembrane region" description="Helical" evidence="1">
    <location>
        <begin position="103"/>
        <end position="130"/>
    </location>
</feature>
<feature type="transmembrane region" description="Helical" evidence="1">
    <location>
        <begin position="16"/>
        <end position="34"/>
    </location>
</feature>
<feature type="transmembrane region" description="Helical" evidence="1">
    <location>
        <begin position="167"/>
        <end position="185"/>
    </location>
</feature>
<reference evidence="2 3" key="1">
    <citation type="submission" date="2020-07" db="EMBL/GenBank/DDBJ databases">
        <authorList>
            <person name="Feng H."/>
        </authorList>
    </citation>
    <scope>NUCLEOTIDE SEQUENCE [LARGE SCALE GENOMIC DNA]</scope>
    <source>
        <strain evidence="3">s-10</strain>
    </source>
</reference>
<feature type="transmembrane region" description="Helical" evidence="1">
    <location>
        <begin position="142"/>
        <end position="160"/>
    </location>
</feature>
<organism evidence="2 3">
    <name type="scientific">Paenactinomyces guangxiensis</name>
    <dbReference type="NCBI Taxonomy" id="1490290"/>
    <lineage>
        <taxon>Bacteria</taxon>
        <taxon>Bacillati</taxon>
        <taxon>Bacillota</taxon>
        <taxon>Bacilli</taxon>
        <taxon>Bacillales</taxon>
        <taxon>Thermoactinomycetaceae</taxon>
        <taxon>Paenactinomyces</taxon>
    </lineage>
</organism>
<keyword evidence="1" id="KW-0812">Transmembrane</keyword>
<feature type="transmembrane region" description="Helical" evidence="1">
    <location>
        <begin position="54"/>
        <end position="74"/>
    </location>
</feature>